<keyword evidence="9" id="KW-0156">Chromatin regulator</keyword>
<dbReference type="InterPro" id="IPR042036">
    <property type="entry name" value="RRP8_N"/>
</dbReference>
<dbReference type="KEGG" id="gtt:GUITHDRAFT_84776"/>
<dbReference type="OMA" id="KWPTNPL"/>
<evidence type="ECO:0000256" key="13">
    <source>
        <dbReference type="RuleBase" id="RU365074"/>
    </source>
</evidence>
<dbReference type="EMBL" id="JH992973">
    <property type="protein sequence ID" value="EKX52220.1"/>
    <property type="molecule type" value="Genomic_DNA"/>
</dbReference>
<protein>
    <recommendedName>
        <fullName evidence="3 13">Ribosomal RNA-processing protein 8</fullName>
        <ecNumber evidence="13">2.1.1.-</ecNumber>
    </recommendedName>
</protein>
<evidence type="ECO:0000256" key="1">
    <source>
        <dbReference type="ARBA" id="ARBA00004604"/>
    </source>
</evidence>
<evidence type="ECO:0000256" key="4">
    <source>
        <dbReference type="ARBA" id="ARBA00022491"/>
    </source>
</evidence>
<dbReference type="OrthoDB" id="10258825at2759"/>
<comment type="subcellular location">
    <subcellularLocation>
        <location evidence="1 13">Nucleus</location>
        <location evidence="1 13">Nucleolus</location>
    </subcellularLocation>
</comment>
<dbReference type="EC" id="2.1.1.-" evidence="13"/>
<dbReference type="RefSeq" id="XP_005839200.1">
    <property type="nucleotide sequence ID" value="XM_005839143.1"/>
</dbReference>
<keyword evidence="4" id="KW-0678">Repressor</keyword>
<accession>L1JVI9</accession>
<keyword evidence="8 13" id="KW-0949">S-adenosyl-L-methionine</keyword>
<dbReference type="STRING" id="905079.L1JVI9"/>
<keyword evidence="6 13" id="KW-0489">Methyltransferase</keyword>
<keyword evidence="5 13" id="KW-0698">rRNA processing</keyword>
<reference evidence="14 16" key="1">
    <citation type="journal article" date="2012" name="Nature">
        <title>Algal genomes reveal evolutionary mosaicism and the fate of nucleomorphs.</title>
        <authorList>
            <consortium name="DOE Joint Genome Institute"/>
            <person name="Curtis B.A."/>
            <person name="Tanifuji G."/>
            <person name="Burki F."/>
            <person name="Gruber A."/>
            <person name="Irimia M."/>
            <person name="Maruyama S."/>
            <person name="Arias M.C."/>
            <person name="Ball S.G."/>
            <person name="Gile G.H."/>
            <person name="Hirakawa Y."/>
            <person name="Hopkins J.F."/>
            <person name="Kuo A."/>
            <person name="Rensing S.A."/>
            <person name="Schmutz J."/>
            <person name="Symeonidi A."/>
            <person name="Elias M."/>
            <person name="Eveleigh R.J."/>
            <person name="Herman E.K."/>
            <person name="Klute M.J."/>
            <person name="Nakayama T."/>
            <person name="Obornik M."/>
            <person name="Reyes-Prieto A."/>
            <person name="Armbrust E.V."/>
            <person name="Aves S.J."/>
            <person name="Beiko R.G."/>
            <person name="Coutinho P."/>
            <person name="Dacks J.B."/>
            <person name="Durnford D.G."/>
            <person name="Fast N.M."/>
            <person name="Green B.R."/>
            <person name="Grisdale C.J."/>
            <person name="Hempel F."/>
            <person name="Henrissat B."/>
            <person name="Hoppner M.P."/>
            <person name="Ishida K."/>
            <person name="Kim E."/>
            <person name="Koreny L."/>
            <person name="Kroth P.G."/>
            <person name="Liu Y."/>
            <person name="Malik S.B."/>
            <person name="Maier U.G."/>
            <person name="McRose D."/>
            <person name="Mock T."/>
            <person name="Neilson J.A."/>
            <person name="Onodera N.T."/>
            <person name="Poole A.M."/>
            <person name="Pritham E.J."/>
            <person name="Richards T.A."/>
            <person name="Rocap G."/>
            <person name="Roy S.W."/>
            <person name="Sarai C."/>
            <person name="Schaack S."/>
            <person name="Shirato S."/>
            <person name="Slamovits C.H."/>
            <person name="Spencer D.F."/>
            <person name="Suzuki S."/>
            <person name="Worden A.Z."/>
            <person name="Zauner S."/>
            <person name="Barry K."/>
            <person name="Bell C."/>
            <person name="Bharti A.K."/>
            <person name="Crow J.A."/>
            <person name="Grimwood J."/>
            <person name="Kramer R."/>
            <person name="Lindquist E."/>
            <person name="Lucas S."/>
            <person name="Salamov A."/>
            <person name="McFadden G.I."/>
            <person name="Lane C.E."/>
            <person name="Keeling P.J."/>
            <person name="Gray M.W."/>
            <person name="Grigoriev I.V."/>
            <person name="Archibald J.M."/>
        </authorList>
    </citation>
    <scope>NUCLEOTIDE SEQUENCE</scope>
    <source>
        <strain evidence="14 16">CCMP2712</strain>
    </source>
</reference>
<evidence type="ECO:0000256" key="3">
    <source>
        <dbReference type="ARBA" id="ARBA00020203"/>
    </source>
</evidence>
<dbReference type="GO" id="GO:0006325">
    <property type="term" value="P:chromatin organization"/>
    <property type="evidence" value="ECO:0007669"/>
    <property type="project" value="UniProtKB-KW"/>
</dbReference>
<keyword evidence="12 13" id="KW-0539">Nucleus</keyword>
<dbReference type="GeneID" id="17308909"/>
<dbReference type="FunFam" id="3.40.50.150:FF:000068">
    <property type="entry name" value="Ribosomal RNA-processing protein 8"/>
    <property type="match status" value="1"/>
</dbReference>
<keyword evidence="10" id="KW-0805">Transcription regulation</keyword>
<keyword evidence="11" id="KW-0804">Transcription</keyword>
<gene>
    <name evidence="14" type="ORF">GUITHDRAFT_84776</name>
</gene>
<evidence type="ECO:0000256" key="2">
    <source>
        <dbReference type="ARBA" id="ARBA00006301"/>
    </source>
</evidence>
<dbReference type="HOGENOM" id="CLU_027694_1_2_1"/>
<reference evidence="15" key="3">
    <citation type="submission" date="2015-06" db="UniProtKB">
        <authorList>
            <consortium name="EnsemblProtists"/>
        </authorList>
    </citation>
    <scope>IDENTIFICATION</scope>
</reference>
<comment type="similarity">
    <text evidence="2 13">Belongs to the methyltransferase superfamily. RRP8 family.</text>
</comment>
<evidence type="ECO:0000256" key="10">
    <source>
        <dbReference type="ARBA" id="ARBA00023015"/>
    </source>
</evidence>
<dbReference type="GO" id="GO:0005730">
    <property type="term" value="C:nucleolus"/>
    <property type="evidence" value="ECO:0007669"/>
    <property type="project" value="UniProtKB-SubCell"/>
</dbReference>
<dbReference type="GO" id="GO:0032259">
    <property type="term" value="P:methylation"/>
    <property type="evidence" value="ECO:0007669"/>
    <property type="project" value="UniProtKB-KW"/>
</dbReference>
<dbReference type="Gene3D" id="1.10.10.2150">
    <property type="entry name" value="Ribosomal RNA-processing protein 8, N-terminal domain"/>
    <property type="match status" value="1"/>
</dbReference>
<dbReference type="AlphaFoldDB" id="L1JVI9"/>
<name>L1JVI9_GUITC</name>
<dbReference type="Proteomes" id="UP000011087">
    <property type="component" value="Unassembled WGS sequence"/>
</dbReference>
<keyword evidence="7 13" id="KW-0808">Transferase</keyword>
<dbReference type="Gene3D" id="3.40.50.150">
    <property type="entry name" value="Vaccinia Virus protein VP39"/>
    <property type="match status" value="1"/>
</dbReference>
<evidence type="ECO:0000256" key="9">
    <source>
        <dbReference type="ARBA" id="ARBA00022853"/>
    </source>
</evidence>
<sequence length="213" mass="24277">MKMFKKLQGSHFRMLNEELYSTSSQHAVSMMKTDPSLFDSYHEGFREQTKKWPVNPVNVIIKYLKKYPKWKVADLGCGDAQIAKTLPNKVHSFDLISKDPCVVACDIAHVPLKDSSVNAVVLSLALMGTNYVDFLKEAHRIVVKGGKVLVAEVRSRLEHVLDEFVEMLKEMGFVLDNMDKSNKMFVMFYLTKNQPCAAELNPPSLKACQYKKR</sequence>
<dbReference type="PaxDb" id="55529-EKX52220"/>
<evidence type="ECO:0000256" key="7">
    <source>
        <dbReference type="ARBA" id="ARBA00022679"/>
    </source>
</evidence>
<evidence type="ECO:0000256" key="11">
    <source>
        <dbReference type="ARBA" id="ARBA00023163"/>
    </source>
</evidence>
<dbReference type="SUPFAM" id="SSF53335">
    <property type="entry name" value="S-adenosyl-L-methionine-dependent methyltransferases"/>
    <property type="match status" value="1"/>
</dbReference>
<dbReference type="GO" id="GO:0008168">
    <property type="term" value="F:methyltransferase activity"/>
    <property type="evidence" value="ECO:0007669"/>
    <property type="project" value="UniProtKB-KW"/>
</dbReference>
<keyword evidence="16" id="KW-1185">Reference proteome</keyword>
<dbReference type="eggNOG" id="KOG3045">
    <property type="taxonomic scope" value="Eukaryota"/>
</dbReference>
<dbReference type="Pfam" id="PF05148">
    <property type="entry name" value="Methyltransf_8"/>
    <property type="match status" value="1"/>
</dbReference>
<evidence type="ECO:0000256" key="5">
    <source>
        <dbReference type="ARBA" id="ARBA00022552"/>
    </source>
</evidence>
<comment type="function">
    <text evidence="13">Probable methyltransferase required to silence rDNA.</text>
</comment>
<evidence type="ECO:0000313" key="14">
    <source>
        <dbReference type="EMBL" id="EKX52220.1"/>
    </source>
</evidence>
<dbReference type="InterPro" id="IPR007823">
    <property type="entry name" value="RRP8"/>
</dbReference>
<evidence type="ECO:0000313" key="16">
    <source>
        <dbReference type="Proteomes" id="UP000011087"/>
    </source>
</evidence>
<dbReference type="InterPro" id="IPR029063">
    <property type="entry name" value="SAM-dependent_MTases_sf"/>
</dbReference>
<evidence type="ECO:0000256" key="8">
    <source>
        <dbReference type="ARBA" id="ARBA00022691"/>
    </source>
</evidence>
<organism evidence="14">
    <name type="scientific">Guillardia theta (strain CCMP2712)</name>
    <name type="common">Cryptophyte</name>
    <dbReference type="NCBI Taxonomy" id="905079"/>
    <lineage>
        <taxon>Eukaryota</taxon>
        <taxon>Cryptophyceae</taxon>
        <taxon>Pyrenomonadales</taxon>
        <taxon>Geminigeraceae</taxon>
        <taxon>Guillardia</taxon>
    </lineage>
</organism>
<proteinExistence type="inferred from homology"/>
<dbReference type="GO" id="GO:0006364">
    <property type="term" value="P:rRNA processing"/>
    <property type="evidence" value="ECO:0007669"/>
    <property type="project" value="UniProtKB-UniRule"/>
</dbReference>
<dbReference type="CDD" id="cd02440">
    <property type="entry name" value="AdoMet_MTases"/>
    <property type="match status" value="1"/>
</dbReference>
<dbReference type="PANTHER" id="PTHR12787">
    <property type="entry name" value="RIBOSOMAL RNA-PROCESSING PROTEIN 8"/>
    <property type="match status" value="1"/>
</dbReference>
<evidence type="ECO:0000256" key="6">
    <source>
        <dbReference type="ARBA" id="ARBA00022603"/>
    </source>
</evidence>
<dbReference type="PANTHER" id="PTHR12787:SF0">
    <property type="entry name" value="RIBOSOMAL RNA-PROCESSING PROTEIN 8"/>
    <property type="match status" value="1"/>
</dbReference>
<reference evidence="16" key="2">
    <citation type="submission" date="2012-11" db="EMBL/GenBank/DDBJ databases">
        <authorList>
            <person name="Kuo A."/>
            <person name="Curtis B.A."/>
            <person name="Tanifuji G."/>
            <person name="Burki F."/>
            <person name="Gruber A."/>
            <person name="Irimia M."/>
            <person name="Maruyama S."/>
            <person name="Arias M.C."/>
            <person name="Ball S.G."/>
            <person name="Gile G.H."/>
            <person name="Hirakawa Y."/>
            <person name="Hopkins J.F."/>
            <person name="Rensing S.A."/>
            <person name="Schmutz J."/>
            <person name="Symeonidi A."/>
            <person name="Elias M."/>
            <person name="Eveleigh R.J."/>
            <person name="Herman E.K."/>
            <person name="Klute M.J."/>
            <person name="Nakayama T."/>
            <person name="Obornik M."/>
            <person name="Reyes-Prieto A."/>
            <person name="Armbrust E.V."/>
            <person name="Aves S.J."/>
            <person name="Beiko R.G."/>
            <person name="Coutinho P."/>
            <person name="Dacks J.B."/>
            <person name="Durnford D.G."/>
            <person name="Fast N.M."/>
            <person name="Green B.R."/>
            <person name="Grisdale C."/>
            <person name="Hempe F."/>
            <person name="Henrissat B."/>
            <person name="Hoppner M.P."/>
            <person name="Ishida K.-I."/>
            <person name="Kim E."/>
            <person name="Koreny L."/>
            <person name="Kroth P.G."/>
            <person name="Liu Y."/>
            <person name="Malik S.-B."/>
            <person name="Maier U.G."/>
            <person name="McRose D."/>
            <person name="Mock T."/>
            <person name="Neilson J.A."/>
            <person name="Onodera N.T."/>
            <person name="Poole A.M."/>
            <person name="Pritham E.J."/>
            <person name="Richards T.A."/>
            <person name="Rocap G."/>
            <person name="Roy S.W."/>
            <person name="Sarai C."/>
            <person name="Schaack S."/>
            <person name="Shirato S."/>
            <person name="Slamovits C.H."/>
            <person name="Spencer D.F."/>
            <person name="Suzuki S."/>
            <person name="Worden A.Z."/>
            <person name="Zauner S."/>
            <person name="Barry K."/>
            <person name="Bell C."/>
            <person name="Bharti A.K."/>
            <person name="Crow J.A."/>
            <person name="Grimwood J."/>
            <person name="Kramer R."/>
            <person name="Lindquist E."/>
            <person name="Lucas S."/>
            <person name="Salamov A."/>
            <person name="McFadden G.I."/>
            <person name="Lane C.E."/>
            <person name="Keeling P.J."/>
            <person name="Gray M.W."/>
            <person name="Grigoriev I.V."/>
            <person name="Archibald J.M."/>
        </authorList>
    </citation>
    <scope>NUCLEOTIDE SEQUENCE</scope>
    <source>
        <strain evidence="16">CCMP2712</strain>
    </source>
</reference>
<dbReference type="FunFam" id="1.10.10.2150:FF:000001">
    <property type="entry name" value="Ribosomal RNA-processing protein 8"/>
    <property type="match status" value="1"/>
</dbReference>
<evidence type="ECO:0000313" key="15">
    <source>
        <dbReference type="EnsemblProtists" id="EKX52220"/>
    </source>
</evidence>
<evidence type="ECO:0000256" key="12">
    <source>
        <dbReference type="ARBA" id="ARBA00023242"/>
    </source>
</evidence>
<dbReference type="EnsemblProtists" id="EKX52220">
    <property type="protein sequence ID" value="EKX52220"/>
    <property type="gene ID" value="GUITHDRAFT_84776"/>
</dbReference>